<reference evidence="1 2" key="1">
    <citation type="submission" date="2015-09" db="EMBL/GenBank/DDBJ databases">
        <title>Genome sequence of Acetobacterium wieringae DSM 1911.</title>
        <authorList>
            <person name="Poehlein A."/>
            <person name="Bengelsdorf F.R."/>
            <person name="Schiel-Bengelsdorf B."/>
            <person name="Duerre P."/>
            <person name="Daniel R."/>
        </authorList>
    </citation>
    <scope>NUCLEOTIDE SEQUENCE [LARGE SCALE GENOMIC DNA]</scope>
    <source>
        <strain evidence="1 2">DSM 1911</strain>
    </source>
</reference>
<accession>A0A1F2PD70</accession>
<protein>
    <submittedName>
        <fullName evidence="1">Uncharacterized protein</fullName>
    </submittedName>
</protein>
<dbReference type="EMBL" id="LKEU01000050">
    <property type="protein sequence ID" value="OFV68964.1"/>
    <property type="molecule type" value="Genomic_DNA"/>
</dbReference>
<sequence length="64" mass="7544">MSDQHQLPMEAWKQAQTLAINCPEFKPDVEEEWLAEETISCYNCRYRRFVGAGIRCMKALFPDF</sequence>
<name>A0A1F2PD70_9FIRM</name>
<dbReference type="AlphaFoldDB" id="A0A1F2PD70"/>
<organism evidence="1 2">
    <name type="scientific">Acetobacterium wieringae</name>
    <dbReference type="NCBI Taxonomy" id="52694"/>
    <lineage>
        <taxon>Bacteria</taxon>
        <taxon>Bacillati</taxon>
        <taxon>Bacillota</taxon>
        <taxon>Clostridia</taxon>
        <taxon>Eubacteriales</taxon>
        <taxon>Eubacteriaceae</taxon>
        <taxon>Acetobacterium</taxon>
    </lineage>
</organism>
<proteinExistence type="predicted"/>
<dbReference type="RefSeq" id="WP_070372732.1">
    <property type="nucleotide sequence ID" value="NZ_CABIIK010000056.1"/>
</dbReference>
<comment type="caution">
    <text evidence="1">The sequence shown here is derived from an EMBL/GenBank/DDBJ whole genome shotgun (WGS) entry which is preliminary data.</text>
</comment>
<gene>
    <name evidence="1" type="ORF">ACWI_35010</name>
</gene>
<dbReference type="STRING" id="52694.ACWI_35010"/>
<evidence type="ECO:0000313" key="2">
    <source>
        <dbReference type="Proteomes" id="UP000176244"/>
    </source>
</evidence>
<dbReference type="Proteomes" id="UP000176244">
    <property type="component" value="Unassembled WGS sequence"/>
</dbReference>
<dbReference type="OrthoDB" id="5359740at2"/>
<evidence type="ECO:0000313" key="1">
    <source>
        <dbReference type="EMBL" id="OFV68964.1"/>
    </source>
</evidence>